<evidence type="ECO:0000259" key="4">
    <source>
        <dbReference type="PROSITE" id="PS50043"/>
    </source>
</evidence>
<sequence length="208" mass="22856">MISLILADDHTMVRQAIATTLKATGLFSITYECGDGAELVETALKFPADIILMDISMPKMNGFAALEKLLHHRPQTKVIILSMHSEPEYVDAVKLAGARAYIQKDAPSELLIQIIQDVASGKSYFPANPQQGSGPVVSSINPMENLTRREREIFYLVVAGRSNKQIAQLLSLSAKTVENHRSNIFKKLKVASTVELIHFAAKNGLLEP</sequence>
<dbReference type="PROSITE" id="PS50043">
    <property type="entry name" value="HTH_LUXR_2"/>
    <property type="match status" value="1"/>
</dbReference>
<evidence type="ECO:0000259" key="5">
    <source>
        <dbReference type="PROSITE" id="PS50110"/>
    </source>
</evidence>
<dbReference type="InterPro" id="IPR039420">
    <property type="entry name" value="WalR-like"/>
</dbReference>
<dbReference type="Gene3D" id="3.40.50.2300">
    <property type="match status" value="1"/>
</dbReference>
<gene>
    <name evidence="6" type="ORF">EGC76_08610</name>
</gene>
<dbReference type="InterPro" id="IPR001789">
    <property type="entry name" value="Sig_transdc_resp-reg_receiver"/>
</dbReference>
<dbReference type="SMART" id="SM00421">
    <property type="entry name" value="HTH_LUXR"/>
    <property type="match status" value="1"/>
</dbReference>
<dbReference type="CDD" id="cd17535">
    <property type="entry name" value="REC_NarL-like"/>
    <property type="match status" value="1"/>
</dbReference>
<evidence type="ECO:0000256" key="1">
    <source>
        <dbReference type="ARBA" id="ARBA00022553"/>
    </source>
</evidence>
<protein>
    <submittedName>
        <fullName evidence="6">DNA-binding response regulator</fullName>
    </submittedName>
</protein>
<evidence type="ECO:0000256" key="2">
    <source>
        <dbReference type="ARBA" id="ARBA00023125"/>
    </source>
</evidence>
<dbReference type="AlphaFoldDB" id="A0A443YZP1"/>
<dbReference type="PANTHER" id="PTHR43214:SF43">
    <property type="entry name" value="TWO-COMPONENT RESPONSE REGULATOR"/>
    <property type="match status" value="1"/>
</dbReference>
<accession>A0A443YZP1</accession>
<dbReference type="InterPro" id="IPR058245">
    <property type="entry name" value="NreC/VraR/RcsB-like_REC"/>
</dbReference>
<dbReference type="SUPFAM" id="SSF46894">
    <property type="entry name" value="C-terminal effector domain of the bipartite response regulators"/>
    <property type="match status" value="1"/>
</dbReference>
<dbReference type="Pfam" id="PF00072">
    <property type="entry name" value="Response_reg"/>
    <property type="match status" value="1"/>
</dbReference>
<keyword evidence="1 3" id="KW-0597">Phosphoprotein</keyword>
<dbReference type="SMART" id="SM00448">
    <property type="entry name" value="REC"/>
    <property type="match status" value="1"/>
</dbReference>
<dbReference type="PANTHER" id="PTHR43214">
    <property type="entry name" value="TWO-COMPONENT RESPONSE REGULATOR"/>
    <property type="match status" value="1"/>
</dbReference>
<feature type="domain" description="HTH luxR-type" evidence="4">
    <location>
        <begin position="139"/>
        <end position="204"/>
    </location>
</feature>
<dbReference type="InterPro" id="IPR011006">
    <property type="entry name" value="CheY-like_superfamily"/>
</dbReference>
<dbReference type="RefSeq" id="WP_128352579.1">
    <property type="nucleotide sequence ID" value="NZ_RSFE01000005.1"/>
</dbReference>
<dbReference type="Proteomes" id="UP000288789">
    <property type="component" value="Unassembled WGS sequence"/>
</dbReference>
<dbReference type="PRINTS" id="PR00038">
    <property type="entry name" value="HTHLUXR"/>
</dbReference>
<dbReference type="GO" id="GO:0003677">
    <property type="term" value="F:DNA binding"/>
    <property type="evidence" value="ECO:0007669"/>
    <property type="project" value="UniProtKB-KW"/>
</dbReference>
<dbReference type="EMBL" id="RSFE01000005">
    <property type="protein sequence ID" value="RWU09675.1"/>
    <property type="molecule type" value="Genomic_DNA"/>
</dbReference>
<keyword evidence="2 6" id="KW-0238">DNA-binding</keyword>
<dbReference type="GO" id="GO:0000160">
    <property type="term" value="P:phosphorelay signal transduction system"/>
    <property type="evidence" value="ECO:0007669"/>
    <property type="project" value="InterPro"/>
</dbReference>
<comment type="caution">
    <text evidence="6">The sequence shown here is derived from an EMBL/GenBank/DDBJ whole genome shotgun (WGS) entry which is preliminary data.</text>
</comment>
<proteinExistence type="predicted"/>
<organism evidence="6 7">
    <name type="scientific">Pseudidiomarina gelatinasegens</name>
    <dbReference type="NCBI Taxonomy" id="2487740"/>
    <lineage>
        <taxon>Bacteria</taxon>
        <taxon>Pseudomonadati</taxon>
        <taxon>Pseudomonadota</taxon>
        <taxon>Gammaproteobacteria</taxon>
        <taxon>Alteromonadales</taxon>
        <taxon>Idiomarinaceae</taxon>
        <taxon>Pseudidiomarina</taxon>
    </lineage>
</organism>
<name>A0A443YZP1_9GAMM</name>
<evidence type="ECO:0000313" key="6">
    <source>
        <dbReference type="EMBL" id="RWU09675.1"/>
    </source>
</evidence>
<dbReference type="InterPro" id="IPR000792">
    <property type="entry name" value="Tscrpt_reg_LuxR_C"/>
</dbReference>
<dbReference type="InterPro" id="IPR016032">
    <property type="entry name" value="Sig_transdc_resp-reg_C-effctor"/>
</dbReference>
<dbReference type="CDD" id="cd06170">
    <property type="entry name" value="LuxR_C_like"/>
    <property type="match status" value="1"/>
</dbReference>
<dbReference type="OrthoDB" id="9796655at2"/>
<dbReference type="PROSITE" id="PS50110">
    <property type="entry name" value="RESPONSE_REGULATORY"/>
    <property type="match status" value="1"/>
</dbReference>
<dbReference type="GO" id="GO:0006355">
    <property type="term" value="P:regulation of DNA-templated transcription"/>
    <property type="evidence" value="ECO:0007669"/>
    <property type="project" value="InterPro"/>
</dbReference>
<dbReference type="PROSITE" id="PS00622">
    <property type="entry name" value="HTH_LUXR_1"/>
    <property type="match status" value="1"/>
</dbReference>
<dbReference type="Pfam" id="PF00196">
    <property type="entry name" value="GerE"/>
    <property type="match status" value="1"/>
</dbReference>
<evidence type="ECO:0000256" key="3">
    <source>
        <dbReference type="PROSITE-ProRule" id="PRU00169"/>
    </source>
</evidence>
<feature type="domain" description="Response regulatory" evidence="5">
    <location>
        <begin position="3"/>
        <end position="119"/>
    </location>
</feature>
<evidence type="ECO:0000313" key="7">
    <source>
        <dbReference type="Proteomes" id="UP000288789"/>
    </source>
</evidence>
<feature type="modified residue" description="4-aspartylphosphate" evidence="3">
    <location>
        <position position="54"/>
    </location>
</feature>
<dbReference type="SUPFAM" id="SSF52172">
    <property type="entry name" value="CheY-like"/>
    <property type="match status" value="1"/>
</dbReference>
<keyword evidence="7" id="KW-1185">Reference proteome</keyword>
<reference evidence="6 7" key="1">
    <citation type="submission" date="2018-12" db="EMBL/GenBank/DDBJ databases">
        <authorList>
            <person name="Li A."/>
            <person name="Zhang M."/>
            <person name="Zhu H."/>
        </authorList>
    </citation>
    <scope>NUCLEOTIDE SEQUENCE [LARGE SCALE GENOMIC DNA]</scope>
    <source>
        <strain evidence="6 7">R04H25</strain>
    </source>
</reference>